<evidence type="ECO:0000256" key="1">
    <source>
        <dbReference type="SAM" id="Phobius"/>
    </source>
</evidence>
<protein>
    <submittedName>
        <fullName evidence="2">Membrane protein</fullName>
    </submittedName>
</protein>
<feature type="transmembrane region" description="Helical" evidence="1">
    <location>
        <begin position="109"/>
        <end position="132"/>
    </location>
</feature>
<evidence type="ECO:0000313" key="2">
    <source>
        <dbReference type="EMBL" id="MET3558827.1"/>
    </source>
</evidence>
<keyword evidence="3" id="KW-1185">Reference proteome</keyword>
<evidence type="ECO:0000313" key="3">
    <source>
        <dbReference type="Proteomes" id="UP001549122"/>
    </source>
</evidence>
<dbReference type="EMBL" id="JBEPLO010000024">
    <property type="protein sequence ID" value="MET3558827.1"/>
    <property type="molecule type" value="Genomic_DNA"/>
</dbReference>
<gene>
    <name evidence="2" type="ORF">ABID29_001955</name>
</gene>
<accession>A0ABV2FJV9</accession>
<dbReference type="RefSeq" id="WP_354365946.1">
    <property type="nucleotide sequence ID" value="NZ_JBEPLO010000024.1"/>
</dbReference>
<dbReference type="InterPro" id="IPR021697">
    <property type="entry name" value="DUF3278"/>
</dbReference>
<keyword evidence="1" id="KW-0812">Transmembrane</keyword>
<keyword evidence="1" id="KW-0472">Membrane</keyword>
<keyword evidence="1" id="KW-1133">Transmembrane helix</keyword>
<name>A0ABV2FJV9_9STRE</name>
<feature type="transmembrane region" description="Helical" evidence="1">
    <location>
        <begin position="64"/>
        <end position="83"/>
    </location>
</feature>
<sequence length="173" mass="19833">MNKEPFTDKLIKRFYGITGPLDEYKRHEVDRIGNIGFIVLFYVLVLGNFLAILAAYHYPEQVALLYPIILTVVILLLSFYIVLKGKKAGVSYFEKEELSEKELKKLSYVGLKAGLAFGTGMYLMQGLLQWLIDQEPFLAVLTNWRTLIVAVLQGILFGGFIHLIIKSRMKRRD</sequence>
<dbReference type="Proteomes" id="UP001549122">
    <property type="component" value="Unassembled WGS sequence"/>
</dbReference>
<feature type="transmembrane region" description="Helical" evidence="1">
    <location>
        <begin position="144"/>
        <end position="165"/>
    </location>
</feature>
<feature type="transmembrane region" description="Helical" evidence="1">
    <location>
        <begin position="35"/>
        <end position="58"/>
    </location>
</feature>
<organism evidence="2 3">
    <name type="scientific">Streptococcus rupicaprae</name>
    <dbReference type="NCBI Taxonomy" id="759619"/>
    <lineage>
        <taxon>Bacteria</taxon>
        <taxon>Bacillati</taxon>
        <taxon>Bacillota</taxon>
        <taxon>Bacilli</taxon>
        <taxon>Lactobacillales</taxon>
        <taxon>Streptococcaceae</taxon>
        <taxon>Streptococcus</taxon>
    </lineage>
</organism>
<comment type="caution">
    <text evidence="2">The sequence shown here is derived from an EMBL/GenBank/DDBJ whole genome shotgun (WGS) entry which is preliminary data.</text>
</comment>
<reference evidence="2 3" key="1">
    <citation type="submission" date="2024-06" db="EMBL/GenBank/DDBJ databases">
        <title>Genomic Encyclopedia of Type Strains, Phase IV (KMG-IV): sequencing the most valuable type-strain genomes for metagenomic binning, comparative biology and taxonomic classification.</title>
        <authorList>
            <person name="Goeker M."/>
        </authorList>
    </citation>
    <scope>NUCLEOTIDE SEQUENCE [LARGE SCALE GENOMIC DNA]</scope>
    <source>
        <strain evidence="2 3">DSM 28303</strain>
    </source>
</reference>
<dbReference type="Pfam" id="PF11683">
    <property type="entry name" value="DUF3278"/>
    <property type="match status" value="1"/>
</dbReference>
<proteinExistence type="predicted"/>